<proteinExistence type="inferred from homology"/>
<keyword evidence="6 9" id="KW-0482">Metalloprotease</keyword>
<name>A0A914WX98_9BILA</name>
<dbReference type="SUPFAM" id="SSF55486">
    <property type="entry name" value="Metalloproteases ('zincins'), catalytic domain"/>
    <property type="match status" value="1"/>
</dbReference>
<keyword evidence="2 10" id="KW-0645">Protease</keyword>
<evidence type="ECO:0000256" key="2">
    <source>
        <dbReference type="ARBA" id="ARBA00022670"/>
    </source>
</evidence>
<evidence type="ECO:0000256" key="1">
    <source>
        <dbReference type="ARBA" id="ARBA00005860"/>
    </source>
</evidence>
<keyword evidence="3 9" id="KW-0479">Metal-binding</keyword>
<sequence>MNRCKIKPPIAGHVNLCPSGVSTAAHDQEVLMSTVKHEILHALGFSAGLYAFFRDDNGQPRTKRNQYNKPVSLNKERGFYDWDESTIRSVVRENWWTKNGPVPHRLQMMITPRVRAEAVRHFGCSELEGVELENQGGDGTALTHWEKRLLENEAMTGTHTQNPAYSRITFALMEDSGWYQANYDIAEPLSWGQGLGCDFAKRSCGDWMQLRKSRGLTPAPFCETVKHDGVESRATTTCTDMRDSLALCNLVPYNQPLQADYLNYVHLNGIDDKEVDRYGGSVELADFCAYNQEFEWKSAMGGASGRRDSRCEIETNTPTDDSNAALETYGNRSRCFGHSGKWTQRKCGRMRTFAQYGAGCYEYICLDGRLYLDVLNGTDVYPCYHAGQRIAIRRVLNGWLHEGTVVCPACSELCQPNPGFAGCDPETTPPRPVGDPVLPEPCSAPSRYISLILLLSAIVLNAPFSSLFQCS</sequence>
<feature type="binding site" evidence="9">
    <location>
        <position position="144"/>
    </location>
    <ligand>
        <name>Zn(2+)</name>
        <dbReference type="ChEBI" id="CHEBI:29105"/>
        <note>catalytic</note>
    </ligand>
</feature>
<dbReference type="AlphaFoldDB" id="A0A914WX98"/>
<feature type="active site" evidence="8">
    <location>
        <position position="38"/>
    </location>
</feature>
<dbReference type="WBParaSite" id="PSAMB.scaffold5752size10948.g27267.t1">
    <property type="protein sequence ID" value="PSAMB.scaffold5752size10948.g27267.t1"/>
    <property type="gene ID" value="PSAMB.scaffold5752size10948.g27267"/>
</dbReference>
<organism evidence="11 12">
    <name type="scientific">Plectus sambesii</name>
    <dbReference type="NCBI Taxonomy" id="2011161"/>
    <lineage>
        <taxon>Eukaryota</taxon>
        <taxon>Metazoa</taxon>
        <taxon>Ecdysozoa</taxon>
        <taxon>Nematoda</taxon>
        <taxon>Chromadorea</taxon>
        <taxon>Plectida</taxon>
        <taxon>Plectina</taxon>
        <taxon>Plectoidea</taxon>
        <taxon>Plectidae</taxon>
        <taxon>Plectus</taxon>
    </lineage>
</organism>
<evidence type="ECO:0000256" key="8">
    <source>
        <dbReference type="PIRSR" id="PIRSR601577-1"/>
    </source>
</evidence>
<feature type="binding site" evidence="9">
    <location>
        <position position="41"/>
    </location>
    <ligand>
        <name>Zn(2+)</name>
        <dbReference type="ChEBI" id="CHEBI:29105"/>
        <note>catalytic</note>
    </ligand>
</feature>
<dbReference type="InterPro" id="IPR001577">
    <property type="entry name" value="Peptidase_M8"/>
</dbReference>
<evidence type="ECO:0000256" key="3">
    <source>
        <dbReference type="ARBA" id="ARBA00022723"/>
    </source>
</evidence>
<keyword evidence="11" id="KW-1185">Reference proteome</keyword>
<evidence type="ECO:0000313" key="12">
    <source>
        <dbReference type="WBParaSite" id="PSAMB.scaffold5752size10948.g27267.t1"/>
    </source>
</evidence>
<dbReference type="Proteomes" id="UP000887566">
    <property type="component" value="Unplaced"/>
</dbReference>
<dbReference type="Gene3D" id="3.10.170.20">
    <property type="match status" value="1"/>
</dbReference>
<accession>A0A914WX98</accession>
<comment type="cofactor">
    <cofactor evidence="9 10">
        <name>Zn(2+)</name>
        <dbReference type="ChEBI" id="CHEBI:29105"/>
    </cofactor>
    <text evidence="9 10">Binds 1 zinc ion per subunit.</text>
</comment>
<evidence type="ECO:0000256" key="5">
    <source>
        <dbReference type="ARBA" id="ARBA00022833"/>
    </source>
</evidence>
<comment type="similarity">
    <text evidence="1 10">Belongs to the peptidase M8 family.</text>
</comment>
<dbReference type="GO" id="GO:0016020">
    <property type="term" value="C:membrane"/>
    <property type="evidence" value="ECO:0007669"/>
    <property type="project" value="InterPro"/>
</dbReference>
<dbReference type="Pfam" id="PF01457">
    <property type="entry name" value="Peptidase_M8"/>
    <property type="match status" value="1"/>
</dbReference>
<dbReference type="Gene3D" id="2.10.55.10">
    <property type="entry name" value="Leishmanolysin domain 3"/>
    <property type="match status" value="1"/>
</dbReference>
<protein>
    <recommendedName>
        <fullName evidence="7 10">Leishmanolysin-like peptidase</fullName>
        <ecNumber evidence="10">3.4.24.-</ecNumber>
    </recommendedName>
</protein>
<dbReference type="GO" id="GO:0046872">
    <property type="term" value="F:metal ion binding"/>
    <property type="evidence" value="ECO:0007669"/>
    <property type="project" value="UniProtKB-KW"/>
</dbReference>
<dbReference type="PANTHER" id="PTHR10942:SF0">
    <property type="entry name" value="LEISHMANOLYSIN-LIKE PEPTIDASE"/>
    <property type="match status" value="1"/>
</dbReference>
<dbReference type="GO" id="GO:0005737">
    <property type="term" value="C:cytoplasm"/>
    <property type="evidence" value="ECO:0007669"/>
    <property type="project" value="TreeGrafter"/>
</dbReference>
<evidence type="ECO:0000256" key="6">
    <source>
        <dbReference type="ARBA" id="ARBA00023049"/>
    </source>
</evidence>
<evidence type="ECO:0000256" key="4">
    <source>
        <dbReference type="ARBA" id="ARBA00022801"/>
    </source>
</evidence>
<dbReference type="EC" id="3.4.24.-" evidence="10"/>
<keyword evidence="4 10" id="KW-0378">Hydrolase</keyword>
<dbReference type="FunFam" id="3.90.132.10:FF:000001">
    <property type="entry name" value="leishmanolysin-like peptidase isoform X2"/>
    <property type="match status" value="1"/>
</dbReference>
<dbReference type="GO" id="GO:0007155">
    <property type="term" value="P:cell adhesion"/>
    <property type="evidence" value="ECO:0007669"/>
    <property type="project" value="InterPro"/>
</dbReference>
<keyword evidence="5 9" id="KW-0862">Zinc</keyword>
<dbReference type="PANTHER" id="PTHR10942">
    <property type="entry name" value="LEISHMANOLYSIN-LIKE PEPTIDASE"/>
    <property type="match status" value="1"/>
</dbReference>
<evidence type="ECO:0000256" key="10">
    <source>
        <dbReference type="RuleBase" id="RU366077"/>
    </source>
</evidence>
<feature type="binding site" evidence="9">
    <location>
        <position position="37"/>
    </location>
    <ligand>
        <name>Zn(2+)</name>
        <dbReference type="ChEBI" id="CHEBI:29105"/>
        <note>catalytic</note>
    </ligand>
</feature>
<dbReference type="Gene3D" id="2.30.34.10">
    <property type="entry name" value="Leishmanolysin domain 4"/>
    <property type="match status" value="1"/>
</dbReference>
<evidence type="ECO:0000256" key="9">
    <source>
        <dbReference type="PIRSR" id="PIRSR601577-2"/>
    </source>
</evidence>
<dbReference type="GO" id="GO:0006508">
    <property type="term" value="P:proteolysis"/>
    <property type="evidence" value="ECO:0007669"/>
    <property type="project" value="UniProtKB-KW"/>
</dbReference>
<dbReference type="GO" id="GO:0004222">
    <property type="term" value="F:metalloendopeptidase activity"/>
    <property type="evidence" value="ECO:0007669"/>
    <property type="project" value="UniProtKB-UniRule"/>
</dbReference>
<evidence type="ECO:0000313" key="11">
    <source>
        <dbReference type="Proteomes" id="UP000887566"/>
    </source>
</evidence>
<dbReference type="Gene3D" id="3.90.132.10">
    <property type="entry name" value="Leishmanolysin , domain 2"/>
    <property type="match status" value="1"/>
</dbReference>
<reference evidence="12" key="1">
    <citation type="submission" date="2022-11" db="UniProtKB">
        <authorList>
            <consortium name="WormBaseParasite"/>
        </authorList>
    </citation>
    <scope>IDENTIFICATION</scope>
</reference>
<evidence type="ECO:0000256" key="7">
    <source>
        <dbReference type="ARBA" id="ARBA00039717"/>
    </source>
</evidence>